<accession>A0A0E9S1Y7</accession>
<dbReference type="EMBL" id="GBXM01074039">
    <property type="protein sequence ID" value="JAH34538.1"/>
    <property type="molecule type" value="Transcribed_RNA"/>
</dbReference>
<dbReference type="AlphaFoldDB" id="A0A0E9S1Y7"/>
<protein>
    <submittedName>
        <fullName evidence="1">Uncharacterized protein</fullName>
    </submittedName>
</protein>
<proteinExistence type="predicted"/>
<reference evidence="1" key="1">
    <citation type="submission" date="2014-11" db="EMBL/GenBank/DDBJ databases">
        <authorList>
            <person name="Amaro Gonzalez C."/>
        </authorList>
    </citation>
    <scope>NUCLEOTIDE SEQUENCE</scope>
</reference>
<organism evidence="1">
    <name type="scientific">Anguilla anguilla</name>
    <name type="common">European freshwater eel</name>
    <name type="synonym">Muraena anguilla</name>
    <dbReference type="NCBI Taxonomy" id="7936"/>
    <lineage>
        <taxon>Eukaryota</taxon>
        <taxon>Metazoa</taxon>
        <taxon>Chordata</taxon>
        <taxon>Craniata</taxon>
        <taxon>Vertebrata</taxon>
        <taxon>Euteleostomi</taxon>
        <taxon>Actinopterygii</taxon>
        <taxon>Neopterygii</taxon>
        <taxon>Teleostei</taxon>
        <taxon>Anguilliformes</taxon>
        <taxon>Anguillidae</taxon>
        <taxon>Anguilla</taxon>
    </lineage>
</organism>
<sequence>MTILYVVLHAKNSFGAMLISCPQDGNQYKETYLAQVHFI</sequence>
<reference evidence="1" key="2">
    <citation type="journal article" date="2015" name="Fish Shellfish Immunol.">
        <title>Early steps in the European eel (Anguilla anguilla)-Vibrio vulnificus interaction in the gills: Role of the RtxA13 toxin.</title>
        <authorList>
            <person name="Callol A."/>
            <person name="Pajuelo D."/>
            <person name="Ebbesson L."/>
            <person name="Teles M."/>
            <person name="MacKenzie S."/>
            <person name="Amaro C."/>
        </authorList>
    </citation>
    <scope>NUCLEOTIDE SEQUENCE</scope>
</reference>
<name>A0A0E9S1Y7_ANGAN</name>
<evidence type="ECO:0000313" key="1">
    <source>
        <dbReference type="EMBL" id="JAH34538.1"/>
    </source>
</evidence>